<protein>
    <submittedName>
        <fullName evidence="1">Uncharacterized protein</fullName>
    </submittedName>
</protein>
<name>A0A0M0KJC3_ALKHA</name>
<accession>A0A0M0KJC3</accession>
<dbReference type="EMBL" id="LILD01000001">
    <property type="protein sequence ID" value="KOO38518.1"/>
    <property type="molecule type" value="Genomic_DNA"/>
</dbReference>
<evidence type="ECO:0000313" key="1">
    <source>
        <dbReference type="EMBL" id="KOO38518.1"/>
    </source>
</evidence>
<reference evidence="1" key="1">
    <citation type="submission" date="2015-08" db="EMBL/GenBank/DDBJ databases">
        <title>Complete DNA Sequence of Pseudomonas syringae pv. actinidiae, the Causal Agent of Kiwifruit Canker Disease.</title>
        <authorList>
            <person name="Rikkerink E.H.A."/>
            <person name="Fineran P.C."/>
        </authorList>
    </citation>
    <scope>NUCLEOTIDE SEQUENCE</scope>
    <source>
        <strain evidence="1">DSM 13666</strain>
    </source>
</reference>
<comment type="caution">
    <text evidence="1">The sequence shown here is derived from an EMBL/GenBank/DDBJ whole genome shotgun (WGS) entry which is preliminary data.</text>
</comment>
<sequence length="59" mass="6721">MFIRLTQTRFSDCCPGSSAVVYDTDSDSAYCLECWGQMLHAEHPDYVKRSKKVEEGSNQ</sequence>
<dbReference type="AlphaFoldDB" id="A0A0M0KJC3"/>
<organism evidence="1">
    <name type="scientific">Halalkalibacterium halodurans</name>
    <name type="common">Bacillus halodurans</name>
    <dbReference type="NCBI Taxonomy" id="86665"/>
    <lineage>
        <taxon>Bacteria</taxon>
        <taxon>Bacillati</taxon>
        <taxon>Bacillota</taxon>
        <taxon>Bacilli</taxon>
        <taxon>Bacillales</taxon>
        <taxon>Bacillaceae</taxon>
        <taxon>Halalkalibacterium (ex Joshi et al. 2022)</taxon>
    </lineage>
</organism>
<proteinExistence type="predicted"/>
<gene>
    <name evidence="1" type="ORF">AMD02_06360</name>
</gene>
<dbReference type="PATRIC" id="fig|136160.3.peg.1574"/>